<evidence type="ECO:0000256" key="1">
    <source>
        <dbReference type="SAM" id="Phobius"/>
    </source>
</evidence>
<keyword evidence="1" id="KW-1133">Transmembrane helix</keyword>
<protein>
    <submittedName>
        <fullName evidence="2">Uncharacterized protein</fullName>
    </submittedName>
</protein>
<keyword evidence="1" id="KW-0812">Transmembrane</keyword>
<keyword evidence="1" id="KW-0472">Membrane</keyword>
<reference evidence="2" key="1">
    <citation type="submission" date="2024-02" db="EMBL/GenBank/DDBJ databases">
        <authorList>
            <consortium name="ELIXIR-Norway"/>
            <consortium name="Elixir Norway"/>
        </authorList>
    </citation>
    <scope>NUCLEOTIDE SEQUENCE</scope>
</reference>
<evidence type="ECO:0000313" key="3">
    <source>
        <dbReference type="Proteomes" id="UP001497512"/>
    </source>
</evidence>
<sequence length="100" mass="11196">MPQQRQLERREAQSLRNGVALVGFQAFIIIISGSSSITLAKGTGYFSSEVIVVCGSGRRRIRMVVEKSTRPCVGGVRKSVRWCNRQWVERIQQINLPCCG</sequence>
<proteinExistence type="predicted"/>
<feature type="transmembrane region" description="Helical" evidence="1">
    <location>
        <begin position="21"/>
        <end position="40"/>
    </location>
</feature>
<dbReference type="Proteomes" id="UP001497512">
    <property type="component" value="Chromosome 3"/>
</dbReference>
<keyword evidence="3" id="KW-1185">Reference proteome</keyword>
<gene>
    <name evidence="2" type="ORF">CSSPTR1EN2_LOCUS15142</name>
</gene>
<accession>A0ABP0UF93</accession>
<name>A0ABP0UF93_9BRYO</name>
<organism evidence="2 3">
    <name type="scientific">Sphagnum troendelagicum</name>
    <dbReference type="NCBI Taxonomy" id="128251"/>
    <lineage>
        <taxon>Eukaryota</taxon>
        <taxon>Viridiplantae</taxon>
        <taxon>Streptophyta</taxon>
        <taxon>Embryophyta</taxon>
        <taxon>Bryophyta</taxon>
        <taxon>Sphagnophytina</taxon>
        <taxon>Sphagnopsida</taxon>
        <taxon>Sphagnales</taxon>
        <taxon>Sphagnaceae</taxon>
        <taxon>Sphagnum</taxon>
    </lineage>
</organism>
<dbReference type="EMBL" id="OZ019895">
    <property type="protein sequence ID" value="CAK9220073.1"/>
    <property type="molecule type" value="Genomic_DNA"/>
</dbReference>
<evidence type="ECO:0000313" key="2">
    <source>
        <dbReference type="EMBL" id="CAK9220073.1"/>
    </source>
</evidence>